<evidence type="ECO:0000256" key="3">
    <source>
        <dbReference type="ARBA" id="ARBA00023274"/>
    </source>
</evidence>
<dbReference type="InterPro" id="IPR036049">
    <property type="entry name" value="Ribosomal_uL29_sf"/>
</dbReference>
<keyword evidence="3" id="KW-0687">Ribonucleoprotein</keyword>
<comment type="caution">
    <text evidence="4">The sequence shown here is derived from an EMBL/GenBank/DDBJ whole genome shotgun (WGS) entry which is preliminary data.</text>
</comment>
<dbReference type="GO" id="GO:1990904">
    <property type="term" value="C:ribonucleoprotein complex"/>
    <property type="evidence" value="ECO:0007669"/>
    <property type="project" value="UniProtKB-KW"/>
</dbReference>
<gene>
    <name evidence="4" type="ORF">EZS27_005288</name>
</gene>
<evidence type="ECO:0000256" key="1">
    <source>
        <dbReference type="ARBA" id="ARBA00009254"/>
    </source>
</evidence>
<dbReference type="HAMAP" id="MF_00374">
    <property type="entry name" value="Ribosomal_uL29"/>
    <property type="match status" value="1"/>
</dbReference>
<accession>A0A5J4SMP0</accession>
<dbReference type="Pfam" id="PF00831">
    <property type="entry name" value="Ribosomal_L29"/>
    <property type="match status" value="1"/>
</dbReference>
<dbReference type="InterPro" id="IPR018254">
    <property type="entry name" value="Ribosomal_uL29_CS"/>
</dbReference>
<evidence type="ECO:0000313" key="4">
    <source>
        <dbReference type="EMBL" id="KAA6347247.1"/>
    </source>
</evidence>
<dbReference type="AlphaFoldDB" id="A0A5J4SMP0"/>
<dbReference type="GO" id="GO:0006412">
    <property type="term" value="P:translation"/>
    <property type="evidence" value="ECO:0007669"/>
    <property type="project" value="InterPro"/>
</dbReference>
<dbReference type="GO" id="GO:0005840">
    <property type="term" value="C:ribosome"/>
    <property type="evidence" value="ECO:0007669"/>
    <property type="project" value="UniProtKB-KW"/>
</dbReference>
<keyword evidence="2 4" id="KW-0689">Ribosomal protein</keyword>
<dbReference type="Gene3D" id="1.10.287.310">
    <property type="match status" value="1"/>
</dbReference>
<proteinExistence type="inferred from homology"/>
<reference evidence="4" key="1">
    <citation type="submission" date="2019-03" db="EMBL/GenBank/DDBJ databases">
        <title>Single cell metagenomics reveals metabolic interactions within the superorganism composed of flagellate Streblomastix strix and complex community of Bacteroidetes bacteria on its surface.</title>
        <authorList>
            <person name="Treitli S.C."/>
            <person name="Kolisko M."/>
            <person name="Husnik F."/>
            <person name="Keeling P."/>
            <person name="Hampl V."/>
        </authorList>
    </citation>
    <scope>NUCLEOTIDE SEQUENCE</scope>
    <source>
        <strain evidence="4">STM</strain>
    </source>
</reference>
<dbReference type="PROSITE" id="PS00579">
    <property type="entry name" value="RIBOSOMAL_L29"/>
    <property type="match status" value="1"/>
</dbReference>
<dbReference type="GO" id="GO:0003735">
    <property type="term" value="F:structural constituent of ribosome"/>
    <property type="evidence" value="ECO:0007669"/>
    <property type="project" value="InterPro"/>
</dbReference>
<dbReference type="SUPFAM" id="SSF46561">
    <property type="entry name" value="Ribosomal protein L29 (L29p)"/>
    <property type="match status" value="1"/>
</dbReference>
<dbReference type="InterPro" id="IPR001854">
    <property type="entry name" value="Ribosomal_uL29"/>
</dbReference>
<dbReference type="NCBIfam" id="TIGR00012">
    <property type="entry name" value="L29"/>
    <property type="match status" value="1"/>
</dbReference>
<name>A0A5J4SMP0_9ZZZZ</name>
<sequence>MLMKNAEIKEMITADLAERVEVETNNYKQLVLNHSISPLENPVQIRQLRRTIARMRTELRGRELNNK</sequence>
<evidence type="ECO:0000256" key="2">
    <source>
        <dbReference type="ARBA" id="ARBA00022980"/>
    </source>
</evidence>
<comment type="similarity">
    <text evidence="1">Belongs to the universal ribosomal protein uL29 family.</text>
</comment>
<protein>
    <submittedName>
        <fullName evidence="4">50S ribosomal protein L29</fullName>
    </submittedName>
</protein>
<organism evidence="4">
    <name type="scientific">termite gut metagenome</name>
    <dbReference type="NCBI Taxonomy" id="433724"/>
    <lineage>
        <taxon>unclassified sequences</taxon>
        <taxon>metagenomes</taxon>
        <taxon>organismal metagenomes</taxon>
    </lineage>
</organism>
<dbReference type="EMBL" id="SNRY01000102">
    <property type="protein sequence ID" value="KAA6347247.1"/>
    <property type="molecule type" value="Genomic_DNA"/>
</dbReference>